<dbReference type="GO" id="GO:0016020">
    <property type="term" value="C:membrane"/>
    <property type="evidence" value="ECO:0007669"/>
    <property type="project" value="UniProtKB-SubCell"/>
</dbReference>
<gene>
    <name evidence="13" type="ORF">SVIM_LOCUS410570</name>
</gene>
<evidence type="ECO:0000256" key="2">
    <source>
        <dbReference type="ARBA" id="ARBA00004141"/>
    </source>
</evidence>
<dbReference type="GO" id="GO:0046872">
    <property type="term" value="F:metal ion binding"/>
    <property type="evidence" value="ECO:0007669"/>
    <property type="project" value="UniProtKB-KW"/>
</dbReference>
<keyword evidence="5 11" id="KW-0812">Transmembrane</keyword>
<evidence type="ECO:0000256" key="9">
    <source>
        <dbReference type="ARBA" id="ARBA00023004"/>
    </source>
</evidence>
<dbReference type="InterPro" id="IPR043205">
    <property type="entry name" value="CYB561/CYBRD1-like"/>
</dbReference>
<dbReference type="Gene3D" id="1.20.120.1770">
    <property type="match status" value="1"/>
</dbReference>
<proteinExistence type="predicted"/>
<evidence type="ECO:0000256" key="5">
    <source>
        <dbReference type="ARBA" id="ARBA00022692"/>
    </source>
</evidence>
<keyword evidence="3" id="KW-0813">Transport</keyword>
<dbReference type="EMBL" id="CAADRP010001930">
    <property type="protein sequence ID" value="VFU56887.1"/>
    <property type="molecule type" value="Genomic_DNA"/>
</dbReference>
<keyword evidence="10 11" id="KW-0472">Membrane</keyword>
<dbReference type="PANTHER" id="PTHR10106:SF0">
    <property type="entry name" value="LD36721P"/>
    <property type="match status" value="1"/>
</dbReference>
<evidence type="ECO:0000256" key="4">
    <source>
        <dbReference type="ARBA" id="ARBA00022617"/>
    </source>
</evidence>
<name>A0A6N2MTE9_SALVM</name>
<feature type="transmembrane region" description="Helical" evidence="11">
    <location>
        <begin position="45"/>
        <end position="64"/>
    </location>
</feature>
<dbReference type="InterPro" id="IPR006593">
    <property type="entry name" value="Cyt_b561/ferric_Rdtase_TM"/>
</dbReference>
<evidence type="ECO:0000256" key="10">
    <source>
        <dbReference type="ARBA" id="ARBA00023136"/>
    </source>
</evidence>
<keyword evidence="8 11" id="KW-1133">Transmembrane helix</keyword>
<feature type="domain" description="Cytochrome b561" evidence="12">
    <location>
        <begin position="14"/>
        <end position="70"/>
    </location>
</feature>
<protein>
    <recommendedName>
        <fullName evidence="12">Cytochrome b561 domain-containing protein</fullName>
    </recommendedName>
</protein>
<evidence type="ECO:0000256" key="6">
    <source>
        <dbReference type="ARBA" id="ARBA00022723"/>
    </source>
</evidence>
<keyword evidence="6" id="KW-0479">Metal-binding</keyword>
<dbReference type="PANTHER" id="PTHR10106">
    <property type="entry name" value="CYTOCHROME B561-RELATED"/>
    <property type="match status" value="1"/>
</dbReference>
<comment type="subcellular location">
    <subcellularLocation>
        <location evidence="2">Membrane</location>
        <topology evidence="2">Multi-pass membrane protein</topology>
    </subcellularLocation>
</comment>
<reference evidence="13" key="1">
    <citation type="submission" date="2019-03" db="EMBL/GenBank/DDBJ databases">
        <authorList>
            <person name="Mank J."/>
            <person name="Almeida P."/>
        </authorList>
    </citation>
    <scope>NUCLEOTIDE SEQUENCE</scope>
    <source>
        <strain evidence="13">78183</strain>
    </source>
</reference>
<accession>A0A6N2MTE9</accession>
<evidence type="ECO:0000313" key="13">
    <source>
        <dbReference type="EMBL" id="VFU56887.1"/>
    </source>
</evidence>
<comment type="cofactor">
    <cofactor evidence="1">
        <name>heme b</name>
        <dbReference type="ChEBI" id="CHEBI:60344"/>
    </cofactor>
</comment>
<evidence type="ECO:0000256" key="1">
    <source>
        <dbReference type="ARBA" id="ARBA00001970"/>
    </source>
</evidence>
<organism evidence="13">
    <name type="scientific">Salix viminalis</name>
    <name type="common">Common osier</name>
    <name type="synonym">Basket willow</name>
    <dbReference type="NCBI Taxonomy" id="40686"/>
    <lineage>
        <taxon>Eukaryota</taxon>
        <taxon>Viridiplantae</taxon>
        <taxon>Streptophyta</taxon>
        <taxon>Embryophyta</taxon>
        <taxon>Tracheophyta</taxon>
        <taxon>Spermatophyta</taxon>
        <taxon>Magnoliopsida</taxon>
        <taxon>eudicotyledons</taxon>
        <taxon>Gunneridae</taxon>
        <taxon>Pentapetalae</taxon>
        <taxon>rosids</taxon>
        <taxon>fabids</taxon>
        <taxon>Malpighiales</taxon>
        <taxon>Salicaceae</taxon>
        <taxon>Saliceae</taxon>
        <taxon>Salix</taxon>
    </lineage>
</organism>
<keyword evidence="4" id="KW-0349">Heme</keyword>
<dbReference type="AlphaFoldDB" id="A0A6N2MTE9"/>
<evidence type="ECO:0000256" key="8">
    <source>
        <dbReference type="ARBA" id="ARBA00022989"/>
    </source>
</evidence>
<feature type="transmembrane region" description="Helical" evidence="11">
    <location>
        <begin position="13"/>
        <end position="33"/>
    </location>
</feature>
<dbReference type="GO" id="GO:0016491">
    <property type="term" value="F:oxidoreductase activity"/>
    <property type="evidence" value="ECO:0007669"/>
    <property type="project" value="InterPro"/>
</dbReference>
<evidence type="ECO:0000259" key="12">
    <source>
        <dbReference type="PROSITE" id="PS50939"/>
    </source>
</evidence>
<keyword evidence="7" id="KW-0249">Electron transport</keyword>
<evidence type="ECO:0000256" key="3">
    <source>
        <dbReference type="ARBA" id="ARBA00022448"/>
    </source>
</evidence>
<dbReference type="PROSITE" id="PS50939">
    <property type="entry name" value="CYTOCHROME_B561"/>
    <property type="match status" value="1"/>
</dbReference>
<evidence type="ECO:0000256" key="7">
    <source>
        <dbReference type="ARBA" id="ARBA00022982"/>
    </source>
</evidence>
<evidence type="ECO:0000256" key="11">
    <source>
        <dbReference type="SAM" id="Phobius"/>
    </source>
</evidence>
<keyword evidence="9" id="KW-0408">Iron</keyword>
<sequence length="70" mass="7763">MDVPVIRFPSITMLVRVIGVLVAAFVLIWTCHFRGGLALYSDNKSLIFNVHPVLLVIGLVLLNGEDCIRN</sequence>